<keyword evidence="3" id="KW-0732">Signal</keyword>
<keyword evidence="7" id="KW-0325">Glycoprotein</keyword>
<dbReference type="SMART" id="SM00215">
    <property type="entry name" value="VWC_out"/>
    <property type="match status" value="1"/>
</dbReference>
<dbReference type="SMART" id="SM00832">
    <property type="entry name" value="C8"/>
    <property type="match status" value="1"/>
</dbReference>
<keyword evidence="10" id="KW-1185">Reference proteome</keyword>
<dbReference type="Gene3D" id="2.10.25.10">
    <property type="entry name" value="Laminin"/>
    <property type="match status" value="1"/>
</dbReference>
<evidence type="ECO:0000313" key="10">
    <source>
        <dbReference type="Proteomes" id="UP001474421"/>
    </source>
</evidence>
<evidence type="ECO:0000256" key="4">
    <source>
        <dbReference type="ARBA" id="ARBA00022737"/>
    </source>
</evidence>
<dbReference type="Pfam" id="PF01826">
    <property type="entry name" value="TIL"/>
    <property type="match status" value="1"/>
</dbReference>
<name>A0AAW1AZT4_CROAD</name>
<dbReference type="FunFam" id="2.10.25.10:FF:000055">
    <property type="entry name" value="alpha-tectorin isoform X1"/>
    <property type="match status" value="1"/>
</dbReference>
<evidence type="ECO:0000256" key="2">
    <source>
        <dbReference type="ARBA" id="ARBA00022475"/>
    </source>
</evidence>
<evidence type="ECO:0000256" key="6">
    <source>
        <dbReference type="ARBA" id="ARBA00023157"/>
    </source>
</evidence>
<dbReference type="InterPro" id="IPR025615">
    <property type="entry name" value="TILa_dom"/>
</dbReference>
<evidence type="ECO:0000256" key="1">
    <source>
        <dbReference type="ARBA" id="ARBA00004236"/>
    </source>
</evidence>
<dbReference type="Pfam" id="PF00094">
    <property type="entry name" value="VWD"/>
    <property type="match status" value="3"/>
</dbReference>
<evidence type="ECO:0000256" key="3">
    <source>
        <dbReference type="ARBA" id="ARBA00022729"/>
    </source>
</evidence>
<evidence type="ECO:0000259" key="8">
    <source>
        <dbReference type="PROSITE" id="PS51233"/>
    </source>
</evidence>
<organism evidence="9 10">
    <name type="scientific">Crotalus adamanteus</name>
    <name type="common">Eastern diamondback rattlesnake</name>
    <dbReference type="NCBI Taxonomy" id="8729"/>
    <lineage>
        <taxon>Eukaryota</taxon>
        <taxon>Metazoa</taxon>
        <taxon>Chordata</taxon>
        <taxon>Craniata</taxon>
        <taxon>Vertebrata</taxon>
        <taxon>Euteleostomi</taxon>
        <taxon>Lepidosauria</taxon>
        <taxon>Squamata</taxon>
        <taxon>Bifurcata</taxon>
        <taxon>Unidentata</taxon>
        <taxon>Episquamata</taxon>
        <taxon>Toxicofera</taxon>
        <taxon>Serpentes</taxon>
        <taxon>Colubroidea</taxon>
        <taxon>Viperidae</taxon>
        <taxon>Crotalinae</taxon>
        <taxon>Crotalus</taxon>
    </lineage>
</organism>
<keyword evidence="2" id="KW-1003">Cell membrane</keyword>
<dbReference type="GO" id="GO:0005201">
    <property type="term" value="F:extracellular matrix structural constituent"/>
    <property type="evidence" value="ECO:0007669"/>
    <property type="project" value="TreeGrafter"/>
</dbReference>
<comment type="subcellular location">
    <subcellularLocation>
        <location evidence="1">Cell membrane</location>
    </subcellularLocation>
</comment>
<dbReference type="InterPro" id="IPR052749">
    <property type="entry name" value="Alpha-tectorin"/>
</dbReference>
<dbReference type="Proteomes" id="UP001474421">
    <property type="component" value="Unassembled WGS sequence"/>
</dbReference>
<gene>
    <name evidence="9" type="ORF">NXF25_014366</name>
</gene>
<dbReference type="InterPro" id="IPR014853">
    <property type="entry name" value="VWF/SSPO/ZAN-like_Cys-rich_dom"/>
</dbReference>
<evidence type="ECO:0000313" key="9">
    <source>
        <dbReference type="EMBL" id="KAK9395020.1"/>
    </source>
</evidence>
<keyword evidence="4" id="KW-0677">Repeat</keyword>
<dbReference type="InterPro" id="IPR001007">
    <property type="entry name" value="VWF_dom"/>
</dbReference>
<dbReference type="SUPFAM" id="SSF57567">
    <property type="entry name" value="Serine protease inhibitors"/>
    <property type="match status" value="1"/>
</dbReference>
<feature type="domain" description="VWFD" evidence="8">
    <location>
        <begin position="286"/>
        <end position="372"/>
    </location>
</feature>
<dbReference type="InterPro" id="IPR036084">
    <property type="entry name" value="Ser_inhib-like_sf"/>
</dbReference>
<protein>
    <submittedName>
        <fullName evidence="9">Alpha-tectorin</fullName>
    </submittedName>
</protein>
<dbReference type="GO" id="GO:0031012">
    <property type="term" value="C:extracellular matrix"/>
    <property type="evidence" value="ECO:0007669"/>
    <property type="project" value="TreeGrafter"/>
</dbReference>
<reference evidence="9 10" key="1">
    <citation type="journal article" date="2024" name="Proc. Natl. Acad. Sci. U.S.A.">
        <title>The genetic regulatory architecture and epigenomic basis for age-related changes in rattlesnake venom.</title>
        <authorList>
            <person name="Hogan M.P."/>
            <person name="Holding M.L."/>
            <person name="Nystrom G.S."/>
            <person name="Colston T.J."/>
            <person name="Bartlett D.A."/>
            <person name="Mason A.J."/>
            <person name="Ellsworth S.A."/>
            <person name="Rautsaw R.M."/>
            <person name="Lawrence K.C."/>
            <person name="Strickland J.L."/>
            <person name="He B."/>
            <person name="Fraser P."/>
            <person name="Margres M.J."/>
            <person name="Gilbert D.M."/>
            <person name="Gibbs H.L."/>
            <person name="Parkinson C.L."/>
            <person name="Rokyta D.R."/>
        </authorList>
    </citation>
    <scope>NUCLEOTIDE SEQUENCE [LARGE SCALE GENOMIC DNA]</scope>
    <source>
        <strain evidence="9">DRR0105</strain>
    </source>
</reference>
<sequence>MSTAVETDFGLLVTYDGDHYAAISVPGSYINATCGLCGNYNKNPEDDVLRSDGKLATSVLDLGESWRVYHPEWKCSPGCLDNCSLCDMAMESLYFGPEYCGFINKTGGPLWECGAIVDPTAFVHSCVYDLCSIRDNGTGGLCQAIQAYALVCQALGILIGDWRGQTGCALACPENSHFEECMSCSESCDTLSMGPVCLDSCVEGCQCDKGFVLRGTQCILRSDCGCSFEGHQLATNQSFWMDIDCQYFCYCNGSDNSVRCENLPCKEDEYCLEESGLYYCQARTDASCIISGYSHYLTFDGFAFDFQSSCPLVLCTTIDRQRSEKSDIFPQFTVVAKNEDRDPSLALWVKQVEVEVFSYSIVIHRAYKHTVLPKQLFWNSDCTRRCRCFRRNLIQCDPRQCKSDEECALQNGVRGCFSMKSSYCIAAGGGVFRTFDGAFLRFPANCAFVLSTICQKLPDISFQLIINFDKWTYPNLTVISPVYFYINEEQILISDRNTIKLIEDMK</sequence>
<accession>A0AAW1AZT4</accession>
<dbReference type="PANTHER" id="PTHR46160:SF9">
    <property type="entry name" value="PROTEIN PRY2-RELATED"/>
    <property type="match status" value="1"/>
</dbReference>
<keyword evidence="6" id="KW-1015">Disulfide bond</keyword>
<keyword evidence="5" id="KW-0472">Membrane</keyword>
<evidence type="ECO:0000256" key="5">
    <source>
        <dbReference type="ARBA" id="ARBA00023136"/>
    </source>
</evidence>
<dbReference type="AlphaFoldDB" id="A0AAW1AZT4"/>
<evidence type="ECO:0000256" key="7">
    <source>
        <dbReference type="ARBA" id="ARBA00023180"/>
    </source>
</evidence>
<dbReference type="InterPro" id="IPR002919">
    <property type="entry name" value="TIL_dom"/>
</dbReference>
<dbReference type="PANTHER" id="PTHR46160">
    <property type="entry name" value="ALPHA-TECTORIN-RELATED"/>
    <property type="match status" value="1"/>
</dbReference>
<dbReference type="Pfam" id="PF08742">
    <property type="entry name" value="C8"/>
    <property type="match status" value="1"/>
</dbReference>
<dbReference type="EMBL" id="JAOTOJ010000010">
    <property type="protein sequence ID" value="KAK9395020.1"/>
    <property type="molecule type" value="Genomic_DNA"/>
</dbReference>
<dbReference type="GO" id="GO:0005886">
    <property type="term" value="C:plasma membrane"/>
    <property type="evidence" value="ECO:0007669"/>
    <property type="project" value="UniProtKB-SubCell"/>
</dbReference>
<dbReference type="InterPro" id="IPR001846">
    <property type="entry name" value="VWF_type-D"/>
</dbReference>
<dbReference type="Pfam" id="PF12714">
    <property type="entry name" value="TILa"/>
    <property type="match status" value="1"/>
</dbReference>
<feature type="domain" description="VWFD" evidence="8">
    <location>
        <begin position="422"/>
        <end position="506"/>
    </location>
</feature>
<comment type="caution">
    <text evidence="9">The sequence shown here is derived from an EMBL/GenBank/DDBJ whole genome shotgun (WGS) entry which is preliminary data.</text>
</comment>
<proteinExistence type="predicted"/>
<dbReference type="PROSITE" id="PS51233">
    <property type="entry name" value="VWFD"/>
    <property type="match status" value="3"/>
</dbReference>
<dbReference type="CDD" id="cd19941">
    <property type="entry name" value="TIL"/>
    <property type="match status" value="1"/>
</dbReference>
<feature type="domain" description="VWFD" evidence="8">
    <location>
        <begin position="1"/>
        <end position="76"/>
    </location>
</feature>